<feature type="coiled-coil region" evidence="1">
    <location>
        <begin position="13"/>
        <end position="73"/>
    </location>
</feature>
<reference evidence="3" key="1">
    <citation type="journal article" date="2015" name="MBio">
        <title>Genome-Resolved Metagenomic Analysis Reveals Roles for Candidate Phyla and Other Microbial Community Members in Biogeochemical Transformations in Oil Reservoirs.</title>
        <authorList>
            <person name="Hu P."/>
            <person name="Tom L."/>
            <person name="Singh A."/>
            <person name="Thomas B.C."/>
            <person name="Baker B.J."/>
            <person name="Piceno Y.M."/>
            <person name="Andersen G.L."/>
            <person name="Banfield J.F."/>
        </authorList>
    </citation>
    <scope>NUCLEOTIDE SEQUENCE [LARGE SCALE GENOMIC DNA]</scope>
</reference>
<name>A0A117LBL7_9THEO</name>
<dbReference type="EMBL" id="LGFO01000029">
    <property type="protein sequence ID" value="KUK36895.1"/>
    <property type="molecule type" value="Genomic_DNA"/>
</dbReference>
<organism evidence="2 3">
    <name type="scientific">Thermacetogenium phaeum</name>
    <dbReference type="NCBI Taxonomy" id="85874"/>
    <lineage>
        <taxon>Bacteria</taxon>
        <taxon>Bacillati</taxon>
        <taxon>Bacillota</taxon>
        <taxon>Clostridia</taxon>
        <taxon>Thermoanaerobacterales</taxon>
        <taxon>Thermoanaerobacteraceae</taxon>
        <taxon>Thermacetogenium</taxon>
    </lineage>
</organism>
<dbReference type="SUPFAM" id="SSF158622">
    <property type="entry name" value="YheA/YmcA-like"/>
    <property type="match status" value="1"/>
</dbReference>
<dbReference type="Proteomes" id="UP000053326">
    <property type="component" value="Unassembled WGS sequence"/>
</dbReference>
<proteinExistence type="predicted"/>
<comment type="caution">
    <text evidence="2">The sequence shown here is derived from an EMBL/GenBank/DDBJ whole genome shotgun (WGS) entry which is preliminary data.</text>
</comment>
<evidence type="ECO:0000256" key="1">
    <source>
        <dbReference type="SAM" id="Coils"/>
    </source>
</evidence>
<dbReference type="AlphaFoldDB" id="A0A117LBL7"/>
<gene>
    <name evidence="2" type="ORF">XD66_0397</name>
</gene>
<dbReference type="InterPro" id="IPR010368">
    <property type="entry name" value="Com_YlbF"/>
</dbReference>
<protein>
    <submittedName>
        <fullName evidence="2">Uncharacterized protein</fullName>
    </submittedName>
</protein>
<evidence type="ECO:0000313" key="3">
    <source>
        <dbReference type="Proteomes" id="UP000053326"/>
    </source>
</evidence>
<dbReference type="InterPro" id="IPR023378">
    <property type="entry name" value="YheA/YmcA-like_dom_sf"/>
</dbReference>
<dbReference type="Gene3D" id="1.20.1500.10">
    <property type="entry name" value="YheA/YmcA-like"/>
    <property type="match status" value="1"/>
</dbReference>
<evidence type="ECO:0000313" key="2">
    <source>
        <dbReference type="EMBL" id="KUK36895.1"/>
    </source>
</evidence>
<keyword evidence="1" id="KW-0175">Coiled coil</keyword>
<accession>A0A117LBL7</accession>
<sequence>MNVYDHAHSLARALKQSEEYRNLLEARKKLESDPKNKEMLLDFRRCQWEMEKARALKEEVDELTKRRFQQLAELVGANSTVQDYLAAEYRFGRVMMDIQKILADALSEWFQGNEEIFRKEEE</sequence>
<dbReference type="Pfam" id="PF06133">
    <property type="entry name" value="Com_YlbF"/>
    <property type="match status" value="1"/>
</dbReference>
<dbReference type="OMA" id="YDNANEM"/>